<protein>
    <recommendedName>
        <fullName evidence="2">TBC1 domain family member 23</fullName>
    </recommendedName>
</protein>
<dbReference type="GO" id="GO:0005829">
    <property type="term" value="C:cytosol"/>
    <property type="evidence" value="ECO:0007669"/>
    <property type="project" value="GOC"/>
</dbReference>
<evidence type="ECO:0000313" key="8">
    <source>
        <dbReference type="Proteomes" id="UP001652661"/>
    </source>
</evidence>
<dbReference type="InterPro" id="IPR039755">
    <property type="entry name" value="TBC1D23"/>
</dbReference>
<keyword evidence="4" id="KW-0333">Golgi apparatus</keyword>
<dbReference type="FunFam" id="1.10.472.80:FF:000017">
    <property type="entry name" value="TBC1 domain family member 23"/>
    <property type="match status" value="1"/>
</dbReference>
<comment type="subcellular location">
    <subcellularLocation>
        <location evidence="1">Golgi apparatus</location>
        <location evidence="1">trans-Golgi network</location>
    </subcellularLocation>
</comment>
<dbReference type="InterPro" id="IPR035969">
    <property type="entry name" value="Rab-GAP_TBC_sf"/>
</dbReference>
<evidence type="ECO:0000256" key="4">
    <source>
        <dbReference type="ARBA" id="ARBA00023034"/>
    </source>
</evidence>
<organism evidence="8 9">
    <name type="scientific">Drosophila kikkawai</name>
    <name type="common">Fruit fly</name>
    <dbReference type="NCBI Taxonomy" id="30033"/>
    <lineage>
        <taxon>Eukaryota</taxon>
        <taxon>Metazoa</taxon>
        <taxon>Ecdysozoa</taxon>
        <taxon>Arthropoda</taxon>
        <taxon>Hexapoda</taxon>
        <taxon>Insecta</taxon>
        <taxon>Pterygota</taxon>
        <taxon>Neoptera</taxon>
        <taxon>Endopterygota</taxon>
        <taxon>Diptera</taxon>
        <taxon>Brachycera</taxon>
        <taxon>Muscomorpha</taxon>
        <taxon>Ephydroidea</taxon>
        <taxon>Drosophilidae</taxon>
        <taxon>Drosophila</taxon>
        <taxon>Sophophora</taxon>
    </lineage>
</organism>
<dbReference type="PANTHER" id="PTHR13297">
    <property type="entry name" value="TBC1 DOMAIN FAMILY MEMBER 23-RELATED"/>
    <property type="match status" value="1"/>
</dbReference>
<evidence type="ECO:0000259" key="6">
    <source>
        <dbReference type="PROSITE" id="PS50086"/>
    </source>
</evidence>
<feature type="region of interest" description="Disordered" evidence="5">
    <location>
        <begin position="507"/>
        <end position="538"/>
    </location>
</feature>
<feature type="domain" description="Rhodanese" evidence="7">
    <location>
        <begin position="327"/>
        <end position="439"/>
    </location>
</feature>
<evidence type="ECO:0000259" key="7">
    <source>
        <dbReference type="PROSITE" id="PS50206"/>
    </source>
</evidence>
<dbReference type="PANTHER" id="PTHR13297:SF5">
    <property type="entry name" value="TBC1 DOMAIN FAMILY MEMBER 23"/>
    <property type="match status" value="1"/>
</dbReference>
<dbReference type="Pfam" id="PF19430">
    <property type="entry name" value="TBC1D23_C"/>
    <property type="match status" value="1"/>
</dbReference>
<evidence type="ECO:0000256" key="5">
    <source>
        <dbReference type="SAM" id="MobiDB-lite"/>
    </source>
</evidence>
<evidence type="ECO:0000256" key="2">
    <source>
        <dbReference type="ARBA" id="ARBA00014207"/>
    </source>
</evidence>
<reference evidence="9" key="2">
    <citation type="submission" date="2025-08" db="UniProtKB">
        <authorList>
            <consortium name="RefSeq"/>
        </authorList>
    </citation>
    <scope>IDENTIFICATION</scope>
    <source>
        <strain evidence="9">14028-0561.14</strain>
        <tissue evidence="9">Whole fly</tissue>
    </source>
</reference>
<feature type="compositionally biased region" description="Low complexity" evidence="5">
    <location>
        <begin position="507"/>
        <end position="520"/>
    </location>
</feature>
<name>A0A6P4I1F7_DROKI</name>
<dbReference type="Proteomes" id="UP001652661">
    <property type="component" value="Chromosome 2R"/>
</dbReference>
<dbReference type="GO" id="GO:0099041">
    <property type="term" value="P:vesicle tethering to Golgi"/>
    <property type="evidence" value="ECO:0007669"/>
    <property type="project" value="TreeGrafter"/>
</dbReference>
<feature type="domain" description="Rab-GAP TBC" evidence="6">
    <location>
        <begin position="31"/>
        <end position="212"/>
    </location>
</feature>
<dbReference type="GO" id="GO:0042147">
    <property type="term" value="P:retrograde transport, endosome to Golgi"/>
    <property type="evidence" value="ECO:0007669"/>
    <property type="project" value="InterPro"/>
</dbReference>
<dbReference type="InterPro" id="IPR000195">
    <property type="entry name" value="Rab-GAP-TBC_dom"/>
</dbReference>
<dbReference type="PROSITE" id="PS50086">
    <property type="entry name" value="TBC_RABGAP"/>
    <property type="match status" value="1"/>
</dbReference>
<dbReference type="Pfam" id="PF00566">
    <property type="entry name" value="RabGAP-TBC"/>
    <property type="match status" value="1"/>
</dbReference>
<dbReference type="Pfam" id="PF00581">
    <property type="entry name" value="Rhodanese"/>
    <property type="match status" value="1"/>
</dbReference>
<dbReference type="Gene3D" id="1.10.472.80">
    <property type="entry name" value="Ypt/Rab-GAP domain of gyp1p, domain 3"/>
    <property type="match status" value="1"/>
</dbReference>
<proteinExistence type="predicted"/>
<dbReference type="SMART" id="SM00164">
    <property type="entry name" value="TBC"/>
    <property type="match status" value="1"/>
</dbReference>
<dbReference type="InterPro" id="IPR045799">
    <property type="entry name" value="TBC1D23_C"/>
</dbReference>
<evidence type="ECO:0000256" key="3">
    <source>
        <dbReference type="ARBA" id="ARBA00022473"/>
    </source>
</evidence>
<dbReference type="InterPro" id="IPR036873">
    <property type="entry name" value="Rhodanese-like_dom_sf"/>
</dbReference>
<dbReference type="AlphaFoldDB" id="A0A6P4I1F7"/>
<evidence type="ECO:0000256" key="1">
    <source>
        <dbReference type="ARBA" id="ARBA00004601"/>
    </source>
</evidence>
<dbReference type="OrthoDB" id="73307at2759"/>
<dbReference type="CDD" id="cd20788">
    <property type="entry name" value="TBC1D23_C-like"/>
    <property type="match status" value="1"/>
</dbReference>
<dbReference type="PROSITE" id="PS50206">
    <property type="entry name" value="RHODANESE_3"/>
    <property type="match status" value="1"/>
</dbReference>
<dbReference type="OMA" id="CTMWDLY"/>
<dbReference type="GO" id="GO:0005802">
    <property type="term" value="C:trans-Golgi network"/>
    <property type="evidence" value="ECO:0007669"/>
    <property type="project" value="TreeGrafter"/>
</dbReference>
<dbReference type="Gene3D" id="3.40.250.10">
    <property type="entry name" value="Rhodanese-like domain"/>
    <property type="match status" value="1"/>
</dbReference>
<dbReference type="SUPFAM" id="SSF52821">
    <property type="entry name" value="Rhodanese/Cell cycle control phosphatase"/>
    <property type="match status" value="1"/>
</dbReference>
<evidence type="ECO:0000313" key="9">
    <source>
        <dbReference type="RefSeq" id="XP_017021965.1"/>
    </source>
</evidence>
<dbReference type="SUPFAM" id="SSF47923">
    <property type="entry name" value="Ypt/Rab-GAP domain of gyp1p"/>
    <property type="match status" value="1"/>
</dbReference>
<keyword evidence="3" id="KW-0217">Developmental protein</keyword>
<reference evidence="8" key="1">
    <citation type="submission" date="2025-05" db="UniProtKB">
        <authorList>
            <consortium name="RefSeq"/>
        </authorList>
    </citation>
    <scope>NUCLEOTIDE SEQUENCE [LARGE SCALE GENOMIC DNA]</scope>
    <source>
        <strain evidence="8">14028-0561.14</strain>
    </source>
</reference>
<keyword evidence="8" id="KW-1185">Reference proteome</keyword>
<accession>A0A6P4I1F7</accession>
<dbReference type="InterPro" id="IPR001763">
    <property type="entry name" value="Rhodanese-like_dom"/>
</dbReference>
<feature type="compositionally biased region" description="Basic and acidic residues" evidence="5">
    <location>
        <begin position="527"/>
        <end position="538"/>
    </location>
</feature>
<dbReference type="RefSeq" id="XP_017021965.1">
    <property type="nucleotide sequence ID" value="XM_017166476.3"/>
</dbReference>
<sequence>MEENMWIIELESALLDDCNVNDIYGICKGKALPEALRPDVWQVCLDVRHKSDQMSLFNEIYDLPFQSQLREDCQRHVDRMGNDEEDKVSVVSDLESIITFYCKNRNLQYEPDNGWIELLLPLFALKLNRSDTFNLFEAIRDTYIPKGCRPKGNVFHVFRLLLLYHDPELCTLLDTKKITPDLYSLPWFQSLFTSCSSLSVIIAMWDLYFQNADPFMVFFLALIILINGREQILQMRAESKEEIIKFLGNMPCALEVDDVPDFCSLAQYYALKTPTSFKTDYLKALYGKQNDTPRSQDEANKVSQALCLPVSVYELVENSATEFPVPDAVRFFLVDCRPAEQYNAGHLSTAFHLDCNLMLQEPVAFATAVQGLLTAQRQAIEANSNAGGEHLCFMGSGRVEEDQYTHMVVASFLQKNTHYVSLLTGGYASIHDYFGDHMADCLEDHNARKCLVCQQHNVQQSKSATTKVLAGPSSTDLFSKFSAAMKSKSAEVKGKLLDIIVNPSANGGASASGSNSNSNGIQAAPTQERHVSANERNGKRYRNVAPVFSIDDENEDALDGGAGGERDAPTLAGDGKEIVNLNQYFKTADIINAFKCQEVHMSGYMYDSHLIITPGQLVVLRELGRGQAQIMVRRPLASIVKITAKKRHRDLITFKYGFPDGDGLLITDMDRFLIPNAAKATAMVSEHIMQLLENAK</sequence>
<gene>
    <name evidence="9" type="primary">TBC1D23</name>
</gene>